<dbReference type="Gene3D" id="3.90.1280.10">
    <property type="entry name" value="HSP33 redox switch-like"/>
    <property type="match status" value="1"/>
</dbReference>
<dbReference type="NCBIfam" id="NF001033">
    <property type="entry name" value="PRK00114.1"/>
    <property type="match status" value="1"/>
</dbReference>
<dbReference type="GO" id="GO:0044183">
    <property type="term" value="F:protein folding chaperone"/>
    <property type="evidence" value="ECO:0007669"/>
    <property type="project" value="TreeGrafter"/>
</dbReference>
<evidence type="ECO:0000313" key="7">
    <source>
        <dbReference type="EMBL" id="TDQ34209.1"/>
    </source>
</evidence>
<dbReference type="HAMAP" id="MF_00117">
    <property type="entry name" value="HslO"/>
    <property type="match status" value="1"/>
</dbReference>
<dbReference type="GO" id="GO:0042026">
    <property type="term" value="P:protein refolding"/>
    <property type="evidence" value="ECO:0007669"/>
    <property type="project" value="TreeGrafter"/>
</dbReference>
<dbReference type="InterPro" id="IPR000397">
    <property type="entry name" value="Heat_shock_Hsp33"/>
</dbReference>
<dbReference type="PANTHER" id="PTHR30111">
    <property type="entry name" value="33 KDA CHAPERONIN"/>
    <property type="match status" value="1"/>
</dbReference>
<keyword evidence="2 6" id="KW-0862">Zinc</keyword>
<sequence length="296" mass="31967">MEDYLIRSLAFNGEIRAYAARTTNTIAEAQQRHGTWPTATAALGRAMTAGVMMGYMMKNGKKVTIKIEGGGPIGAIVVDATPEGGVRGYVSNPQVHFDLNTQGKLDVRQAVGTEGALTVVKDLGLKDPFTGQVPIVSGELGDDFTYYFATSEQVPSAVGVGVLVNPDNTVLASGGFVVQLMPGASEKTIAFLEKQITEMTPVSKLIQQGKTPEELLGIVLGEENVQVLDKQPVAFQCQCSRERLESAIISLGVDEISNMIEEDGQANAECHFCNEHYFFSREDLIEMKQQTLDSTL</sequence>
<feature type="disulfide bond" description="Redox-active" evidence="6">
    <location>
        <begin position="270"/>
        <end position="273"/>
    </location>
</feature>
<dbReference type="Proteomes" id="UP000295632">
    <property type="component" value="Unassembled WGS sequence"/>
</dbReference>
<comment type="subcellular location">
    <subcellularLocation>
        <location evidence="6">Cytoplasm</location>
    </subcellularLocation>
</comment>
<name>A0A4R6TPU2_9BACI</name>
<comment type="similarity">
    <text evidence="6">Belongs to the HSP33 family.</text>
</comment>
<comment type="function">
    <text evidence="6">Redox regulated molecular chaperone. Protects both thermally unfolding and oxidatively damaged proteins from irreversible aggregation. Plays an important role in the bacterial defense system toward oxidative stress.</text>
</comment>
<comment type="caution">
    <text evidence="7">The sequence shown here is derived from an EMBL/GenBank/DDBJ whole genome shotgun (WGS) entry which is preliminary data.</text>
</comment>
<feature type="disulfide bond" description="Redox-active" evidence="6">
    <location>
        <begin position="237"/>
        <end position="239"/>
    </location>
</feature>
<dbReference type="GO" id="GO:0051082">
    <property type="term" value="F:unfolded protein binding"/>
    <property type="evidence" value="ECO:0007669"/>
    <property type="project" value="UniProtKB-UniRule"/>
</dbReference>
<dbReference type="RefSeq" id="WP_133582159.1">
    <property type="nucleotide sequence ID" value="NZ_SNYJ01000025.1"/>
</dbReference>
<comment type="PTM">
    <text evidence="6">Under oxidizing conditions two disulfide bonds are formed involving the reactive cysteines. Under reducing conditions zinc is bound to the reactive cysteines and the protein is inactive.</text>
</comment>
<dbReference type="SUPFAM" id="SSF64397">
    <property type="entry name" value="Hsp33 domain"/>
    <property type="match status" value="1"/>
</dbReference>
<dbReference type="AlphaFoldDB" id="A0A4R6TPU2"/>
<evidence type="ECO:0000313" key="8">
    <source>
        <dbReference type="Proteomes" id="UP000295632"/>
    </source>
</evidence>
<evidence type="ECO:0000256" key="2">
    <source>
        <dbReference type="ARBA" id="ARBA00022833"/>
    </source>
</evidence>
<dbReference type="Gene3D" id="3.55.30.10">
    <property type="entry name" value="Hsp33 domain"/>
    <property type="match status" value="1"/>
</dbReference>
<dbReference type="OrthoDB" id="9776534at2"/>
<evidence type="ECO:0000256" key="5">
    <source>
        <dbReference type="ARBA" id="ARBA00023284"/>
    </source>
</evidence>
<keyword evidence="1 6" id="KW-0963">Cytoplasm</keyword>
<evidence type="ECO:0000256" key="1">
    <source>
        <dbReference type="ARBA" id="ARBA00022490"/>
    </source>
</evidence>
<proteinExistence type="inferred from homology"/>
<organism evidence="7 8">
    <name type="scientific">Aureibacillus halotolerans</name>
    <dbReference type="NCBI Taxonomy" id="1508390"/>
    <lineage>
        <taxon>Bacteria</taxon>
        <taxon>Bacillati</taxon>
        <taxon>Bacillota</taxon>
        <taxon>Bacilli</taxon>
        <taxon>Bacillales</taxon>
        <taxon>Bacillaceae</taxon>
        <taxon>Aureibacillus</taxon>
    </lineage>
</organism>
<dbReference type="SUPFAM" id="SSF118352">
    <property type="entry name" value="HSP33 redox switch-like"/>
    <property type="match status" value="1"/>
</dbReference>
<evidence type="ECO:0000256" key="3">
    <source>
        <dbReference type="ARBA" id="ARBA00023157"/>
    </source>
</evidence>
<reference evidence="7 8" key="1">
    <citation type="submission" date="2019-03" db="EMBL/GenBank/DDBJ databases">
        <title>Genomic Encyclopedia of Type Strains, Phase IV (KMG-IV): sequencing the most valuable type-strain genomes for metagenomic binning, comparative biology and taxonomic classification.</title>
        <authorList>
            <person name="Goeker M."/>
        </authorList>
    </citation>
    <scope>NUCLEOTIDE SEQUENCE [LARGE SCALE GENOMIC DNA]</scope>
    <source>
        <strain evidence="7 8">DSM 28697</strain>
    </source>
</reference>
<dbReference type="InterPro" id="IPR016153">
    <property type="entry name" value="Heat_shock_Hsp33_N"/>
</dbReference>
<gene>
    <name evidence="6" type="primary">hslO</name>
    <name evidence="7" type="ORF">EV213_12511</name>
</gene>
<dbReference type="EMBL" id="SNYJ01000025">
    <property type="protein sequence ID" value="TDQ34209.1"/>
    <property type="molecule type" value="Genomic_DNA"/>
</dbReference>
<keyword evidence="3 6" id="KW-1015">Disulfide bond</keyword>
<keyword evidence="8" id="KW-1185">Reference proteome</keyword>
<keyword evidence="4 6" id="KW-0143">Chaperone</keyword>
<protein>
    <recommendedName>
        <fullName evidence="6">33 kDa chaperonin</fullName>
    </recommendedName>
    <alternativeName>
        <fullName evidence="6">Heat shock protein 33 homolog</fullName>
        <shortName evidence="6">HSP33</shortName>
    </alternativeName>
</protein>
<accession>A0A4R6TPU2</accession>
<evidence type="ECO:0000256" key="6">
    <source>
        <dbReference type="HAMAP-Rule" id="MF_00117"/>
    </source>
</evidence>
<dbReference type="GO" id="GO:0005737">
    <property type="term" value="C:cytoplasm"/>
    <property type="evidence" value="ECO:0007669"/>
    <property type="project" value="UniProtKB-SubCell"/>
</dbReference>
<dbReference type="PIRSF" id="PIRSF005261">
    <property type="entry name" value="Heat_shock_Hsp33"/>
    <property type="match status" value="1"/>
</dbReference>
<evidence type="ECO:0000256" key="4">
    <source>
        <dbReference type="ARBA" id="ARBA00023186"/>
    </source>
</evidence>
<dbReference type="PANTHER" id="PTHR30111:SF1">
    <property type="entry name" value="33 KDA CHAPERONIN"/>
    <property type="match status" value="1"/>
</dbReference>
<dbReference type="InterPro" id="IPR016154">
    <property type="entry name" value="Heat_shock_Hsp33_C"/>
</dbReference>
<dbReference type="Pfam" id="PF01430">
    <property type="entry name" value="HSP33"/>
    <property type="match status" value="1"/>
</dbReference>
<dbReference type="CDD" id="cd00498">
    <property type="entry name" value="Hsp33"/>
    <property type="match status" value="1"/>
</dbReference>
<keyword evidence="5 6" id="KW-0676">Redox-active center</keyword>